<accession>A0A2G3DX01</accession>
<dbReference type="AlphaFoldDB" id="A0A2G3DX01"/>
<dbReference type="Proteomes" id="UP000225889">
    <property type="component" value="Unassembled WGS sequence"/>
</dbReference>
<dbReference type="CDD" id="cd03135">
    <property type="entry name" value="GATase1_DJ-1"/>
    <property type="match status" value="1"/>
</dbReference>
<dbReference type="Pfam" id="PF01965">
    <property type="entry name" value="DJ-1_PfpI"/>
    <property type="match status" value="1"/>
</dbReference>
<gene>
    <name evidence="2" type="ORF">CSX01_05455</name>
</gene>
<reference evidence="2 3" key="2">
    <citation type="submission" date="2017-10" db="EMBL/GenBank/DDBJ databases">
        <authorList>
            <person name="Banno H."/>
            <person name="Chua N.-H."/>
        </authorList>
    </citation>
    <scope>NUCLEOTIDE SEQUENCE [LARGE SCALE GENOMIC DNA]</scope>
    <source>
        <strain evidence="2 3">JK626</strain>
    </source>
</reference>
<feature type="domain" description="DJ-1/PfpI" evidence="1">
    <location>
        <begin position="2"/>
        <end position="177"/>
    </location>
</feature>
<reference evidence="2 3" key="1">
    <citation type="submission" date="2017-10" db="EMBL/GenBank/DDBJ databases">
        <title>Resolving the taxonomy of Roseburia spp., Eubacterium rectale and Agathobacter spp. through phylogenomic analysis.</title>
        <authorList>
            <person name="Sheridan P.O."/>
            <person name="Walker A.W."/>
            <person name="Duncan S.H."/>
            <person name="Scott K.P."/>
            <person name="Toole P.W.O."/>
            <person name="Luis P."/>
            <person name="Flint H.J."/>
        </authorList>
    </citation>
    <scope>NUCLEOTIDE SEQUENCE [LARGE SCALE GENOMIC DNA]</scope>
    <source>
        <strain evidence="2 3">JK626</strain>
    </source>
</reference>
<evidence type="ECO:0000313" key="3">
    <source>
        <dbReference type="Proteomes" id="UP000225889"/>
    </source>
</evidence>
<dbReference type="Gene3D" id="3.40.50.880">
    <property type="match status" value="1"/>
</dbReference>
<sequence>MKRILIFCCTGFEMMEFAPFYDVAGWAKSEYGFDVEIDTCGFTRDVKSAFWGTEIKVDKLISEINVNDYDAFAIPGGDHLYGFFGEAYDERFLDLIRKFDNSKKVIASICVAALPIGKSGVLAGRKATTYHLADAYRQKELAGFGVNVIPDEPVVIDDNIITSYCPQTAPAVAYAMMTKLLGEEKVKVIKEGMGFDEVII</sequence>
<dbReference type="GO" id="GO:0005737">
    <property type="term" value="C:cytoplasm"/>
    <property type="evidence" value="ECO:0007669"/>
    <property type="project" value="TreeGrafter"/>
</dbReference>
<name>A0A2G3DX01_9FIRM</name>
<evidence type="ECO:0000313" key="2">
    <source>
        <dbReference type="EMBL" id="PHU35413.1"/>
    </source>
</evidence>
<dbReference type="EMBL" id="PDYF01000010">
    <property type="protein sequence ID" value="PHU35413.1"/>
    <property type="molecule type" value="Genomic_DNA"/>
</dbReference>
<dbReference type="PANTHER" id="PTHR48094:SF5">
    <property type="entry name" value="PROTEIN DJ-1 HOMOLOG"/>
    <property type="match status" value="1"/>
</dbReference>
<dbReference type="InterPro" id="IPR029062">
    <property type="entry name" value="Class_I_gatase-like"/>
</dbReference>
<dbReference type="InterPro" id="IPR050325">
    <property type="entry name" value="Prot/Nucl_acid_deglycase"/>
</dbReference>
<dbReference type="SUPFAM" id="SSF52317">
    <property type="entry name" value="Class I glutamine amidotransferase-like"/>
    <property type="match status" value="1"/>
</dbReference>
<dbReference type="RefSeq" id="WP_099391709.1">
    <property type="nucleotide sequence ID" value="NZ_PDYF01000010.1"/>
</dbReference>
<organism evidence="2 3">
    <name type="scientific">Pseudobutyrivibrio ruminis</name>
    <dbReference type="NCBI Taxonomy" id="46206"/>
    <lineage>
        <taxon>Bacteria</taxon>
        <taxon>Bacillati</taxon>
        <taxon>Bacillota</taxon>
        <taxon>Clostridia</taxon>
        <taxon>Lachnospirales</taxon>
        <taxon>Lachnospiraceae</taxon>
        <taxon>Pseudobutyrivibrio</taxon>
    </lineage>
</organism>
<comment type="caution">
    <text evidence="2">The sequence shown here is derived from an EMBL/GenBank/DDBJ whole genome shotgun (WGS) entry which is preliminary data.</text>
</comment>
<proteinExistence type="predicted"/>
<dbReference type="InterPro" id="IPR002818">
    <property type="entry name" value="DJ-1/PfpI"/>
</dbReference>
<protein>
    <submittedName>
        <fullName evidence="2">DJ-1 family protein</fullName>
    </submittedName>
</protein>
<dbReference type="PANTHER" id="PTHR48094">
    <property type="entry name" value="PROTEIN/NUCLEIC ACID DEGLYCASE DJ-1-RELATED"/>
    <property type="match status" value="1"/>
</dbReference>
<evidence type="ECO:0000259" key="1">
    <source>
        <dbReference type="Pfam" id="PF01965"/>
    </source>
</evidence>